<evidence type="ECO:0000313" key="2">
    <source>
        <dbReference type="Proteomes" id="UP000034291"/>
    </source>
</evidence>
<dbReference type="STRING" id="308745.A0A0F8X782"/>
<dbReference type="PANTHER" id="PTHR10285">
    <property type="entry name" value="URIDINE KINASE"/>
    <property type="match status" value="1"/>
</dbReference>
<name>A0A0F8X782_9EURO</name>
<dbReference type="SUPFAM" id="SSF52540">
    <property type="entry name" value="P-loop containing nucleoside triphosphate hydrolases"/>
    <property type="match status" value="1"/>
</dbReference>
<keyword evidence="2" id="KW-1185">Reference proteome</keyword>
<dbReference type="Gene3D" id="3.40.50.300">
    <property type="entry name" value="P-loop containing nucleotide triphosphate hydrolases"/>
    <property type="match status" value="1"/>
</dbReference>
<dbReference type="InterPro" id="IPR027417">
    <property type="entry name" value="P-loop_NTPase"/>
</dbReference>
<evidence type="ECO:0008006" key="3">
    <source>
        <dbReference type="Google" id="ProtNLM"/>
    </source>
</evidence>
<protein>
    <recommendedName>
        <fullName evidence="3">Nicotinamide riboside kinase</fullName>
    </recommendedName>
</protein>
<proteinExistence type="predicted"/>
<dbReference type="OrthoDB" id="10041966at2759"/>
<dbReference type="CDD" id="cd02024">
    <property type="entry name" value="NRK1"/>
    <property type="match status" value="1"/>
</dbReference>
<evidence type="ECO:0000313" key="1">
    <source>
        <dbReference type="EMBL" id="KKK19462.1"/>
    </source>
</evidence>
<dbReference type="AlphaFoldDB" id="A0A0F8X782"/>
<sequence length="352" mass="38483">MKTLIIGLSGPSSSGKTTLARLLRRVFSPINTNENENGIPIRSFIMHEDDFYHSDDRIPYTTLATGSIIQDWDCVDAIDVDFLVSALSYARLHGSLPARLQSKEDLNEARDPGVGEETISALRERVWGSSFASLTSTAAAAAAAAAASEATAGAGARTATATTQDKTTPRERTVLAILEGFLLYSPPESEVPAHALRNVHDLIDVHLFLPAPYKLVKERREKRSGYVTIGAAPEMTELPDRCGKAGEEPRIDLDAEDDRPEQSFWTDPPGYVDDIVWPRYVRDHSWLLLGEEDGERLVTGAEDRELVGKVGQGVKMRTDAGVTIAPGQGSLPMADLLHWAVDEVLKHLQQTE</sequence>
<accession>A0A0F8X782</accession>
<organism evidence="1 2">
    <name type="scientific">Aspergillus rambellii</name>
    <dbReference type="NCBI Taxonomy" id="308745"/>
    <lineage>
        <taxon>Eukaryota</taxon>
        <taxon>Fungi</taxon>
        <taxon>Dikarya</taxon>
        <taxon>Ascomycota</taxon>
        <taxon>Pezizomycotina</taxon>
        <taxon>Eurotiomycetes</taxon>
        <taxon>Eurotiomycetidae</taxon>
        <taxon>Eurotiales</taxon>
        <taxon>Aspergillaceae</taxon>
        <taxon>Aspergillus</taxon>
        <taxon>Aspergillus subgen. Nidulantes</taxon>
    </lineage>
</organism>
<gene>
    <name evidence="1" type="ORF">ARAM_004137</name>
</gene>
<dbReference type="EMBL" id="JZBS01002237">
    <property type="protein sequence ID" value="KKK19462.1"/>
    <property type="molecule type" value="Genomic_DNA"/>
</dbReference>
<dbReference type="Proteomes" id="UP000034291">
    <property type="component" value="Unassembled WGS sequence"/>
</dbReference>
<comment type="caution">
    <text evidence="1">The sequence shown here is derived from an EMBL/GenBank/DDBJ whole genome shotgun (WGS) entry which is preliminary data.</text>
</comment>
<reference evidence="1 2" key="1">
    <citation type="submission" date="2015-02" db="EMBL/GenBank/DDBJ databases">
        <title>Draft Genome Sequences of Two Closely-Related Aflatoxigenic Aspergillus Species Obtained from the Cote d'Ivoire.</title>
        <authorList>
            <person name="Moore G.G."/>
            <person name="Beltz S.B."/>
            <person name="Mack B.M."/>
        </authorList>
    </citation>
    <scope>NUCLEOTIDE SEQUENCE [LARGE SCALE GENOMIC DNA]</scope>
    <source>
        <strain evidence="1 2">SRRC1468</strain>
    </source>
</reference>